<protein>
    <submittedName>
        <fullName evidence="6">UDP-glucuronosyltransferase 2C1-like</fullName>
    </submittedName>
</protein>
<evidence type="ECO:0000256" key="4">
    <source>
        <dbReference type="SAM" id="Phobius"/>
    </source>
</evidence>
<evidence type="ECO:0000256" key="2">
    <source>
        <dbReference type="ARBA" id="ARBA00022676"/>
    </source>
</evidence>
<feature type="non-terminal residue" evidence="6">
    <location>
        <position position="527"/>
    </location>
</feature>
<dbReference type="Pfam" id="PF00201">
    <property type="entry name" value="UDPGT"/>
    <property type="match status" value="1"/>
</dbReference>
<evidence type="ECO:0000256" key="1">
    <source>
        <dbReference type="ARBA" id="ARBA00009995"/>
    </source>
</evidence>
<dbReference type="RefSeq" id="XP_015178625.1">
    <property type="nucleotide sequence ID" value="XM_015323139.1"/>
</dbReference>
<organism evidence="5 6">
    <name type="scientific">Polistes dominula</name>
    <name type="common">European paper wasp</name>
    <name type="synonym">Vespa dominula</name>
    <dbReference type="NCBI Taxonomy" id="743375"/>
    <lineage>
        <taxon>Eukaryota</taxon>
        <taxon>Metazoa</taxon>
        <taxon>Ecdysozoa</taxon>
        <taxon>Arthropoda</taxon>
        <taxon>Hexapoda</taxon>
        <taxon>Insecta</taxon>
        <taxon>Pterygota</taxon>
        <taxon>Neoptera</taxon>
        <taxon>Endopterygota</taxon>
        <taxon>Hymenoptera</taxon>
        <taxon>Apocrita</taxon>
        <taxon>Aculeata</taxon>
        <taxon>Vespoidea</taxon>
        <taxon>Vespidae</taxon>
        <taxon>Polistinae</taxon>
        <taxon>Polistini</taxon>
        <taxon>Polistes</taxon>
    </lineage>
</organism>
<dbReference type="Gene3D" id="3.40.50.2000">
    <property type="entry name" value="Glycogen Phosphorylase B"/>
    <property type="match status" value="2"/>
</dbReference>
<dbReference type="PANTHER" id="PTHR48043:SF159">
    <property type="entry name" value="EG:EG0003.4 PROTEIN-RELATED"/>
    <property type="match status" value="1"/>
</dbReference>
<gene>
    <name evidence="6" type="primary">LOC107067532</name>
</gene>
<proteinExistence type="inferred from homology"/>
<name>A0ABM1IEI8_POLDO</name>
<feature type="transmembrane region" description="Helical" evidence="4">
    <location>
        <begin position="487"/>
        <end position="507"/>
    </location>
</feature>
<dbReference type="InterPro" id="IPR050271">
    <property type="entry name" value="UDP-glycosyltransferase"/>
</dbReference>
<dbReference type="CDD" id="cd03784">
    <property type="entry name" value="GT1_Gtf-like"/>
    <property type="match status" value="1"/>
</dbReference>
<dbReference type="SUPFAM" id="SSF53756">
    <property type="entry name" value="UDP-Glycosyltransferase/glycogen phosphorylase"/>
    <property type="match status" value="1"/>
</dbReference>
<dbReference type="InterPro" id="IPR002213">
    <property type="entry name" value="UDP_glucos_trans"/>
</dbReference>
<dbReference type="Proteomes" id="UP000694924">
    <property type="component" value="Unplaced"/>
</dbReference>
<keyword evidence="4" id="KW-0812">Transmembrane</keyword>
<keyword evidence="3" id="KW-0808">Transferase</keyword>
<dbReference type="GeneID" id="107067532"/>
<evidence type="ECO:0000256" key="3">
    <source>
        <dbReference type="ARBA" id="ARBA00022679"/>
    </source>
</evidence>
<keyword evidence="4" id="KW-0472">Membrane</keyword>
<evidence type="ECO:0000313" key="5">
    <source>
        <dbReference type="Proteomes" id="UP000694924"/>
    </source>
</evidence>
<comment type="similarity">
    <text evidence="1">Belongs to the UDP-glycosyltransferase family.</text>
</comment>
<sequence length="527" mass="60912">MTSLIVTIVTCLLIINIGLTSSARILAVFPIPSYSHQIVYNSICKHLSLRGHQVTLVTTDPINHTNLKNLTQIDISINYEQLKDTNFYEARTMYTWQQISAIYLFEKIHEFSKNVFEHPDIKKIYAPDSNEKFDVILVEAIMTPAIYGFGHRFKAPLIGMYSLALTQQSHFIIGNPVLPSHPSAYELNKGIGFNLPFWKRVHNYVVTWWHMHVNCNNRMYKPQQEIAEKYLGKIPSIKELEKNMSLLFVNQQEEISFTRPNVPNVINFGGLHISNDILNKPLPKELKEFIDNATNGFIYVSFGTNANPSTYPKKLLDIFFHVFSNLPMKIVWKLKGNYPQISDNIYISEWFSQQEVLSHPNLKLFVYQGGLQSTEEAINFGVPLVAIPILSDQDMIVLKMENLGVCRSVDIFQMTKEVLNEAIMEVLHNKSYKENMLKLKNLIEDKQVGTMENVIWWIEYVIRHKGASHLRSSIVDEPWYQRYDTDVIALLSVTLFIIVILSLYIAFKVFVIIMKYCACLLFKEKNK</sequence>
<dbReference type="PANTHER" id="PTHR48043">
    <property type="entry name" value="EG:EG0003.4 PROTEIN-RELATED"/>
    <property type="match status" value="1"/>
</dbReference>
<reference evidence="6" key="1">
    <citation type="submission" date="2025-08" db="UniProtKB">
        <authorList>
            <consortium name="RefSeq"/>
        </authorList>
    </citation>
    <scope>IDENTIFICATION</scope>
    <source>
        <tissue evidence="6">Whole body</tissue>
    </source>
</reference>
<keyword evidence="4" id="KW-1133">Transmembrane helix</keyword>
<keyword evidence="5" id="KW-1185">Reference proteome</keyword>
<keyword evidence="2" id="KW-0328">Glycosyltransferase</keyword>
<accession>A0ABM1IEI8</accession>
<evidence type="ECO:0000313" key="6">
    <source>
        <dbReference type="RefSeq" id="XP_015178625.1"/>
    </source>
</evidence>